<keyword evidence="5" id="KW-0677">Repeat</keyword>
<dbReference type="FunFam" id="3.30.160.60:FF:000100">
    <property type="entry name" value="Zinc finger 45-like"/>
    <property type="match status" value="1"/>
</dbReference>
<comment type="caution">
    <text evidence="16">The sequence shown here is derived from an EMBL/GenBank/DDBJ whole genome shotgun (WGS) entry which is preliminary data.</text>
</comment>
<feature type="domain" description="C2H2-type" evidence="15">
    <location>
        <begin position="399"/>
        <end position="426"/>
    </location>
</feature>
<dbReference type="FunFam" id="3.30.160.60:FF:002274">
    <property type="entry name" value="Zinc finger protein 432"/>
    <property type="match status" value="1"/>
</dbReference>
<sequence>MSMAADFHSQIASIMEVLANAAVAEICKVVDDGYAVVQLEMSRSQKENEFLRRKIKLLELQVTRYRAERVKGAEGSISSRFPGVRLLNRQKQGLIGRYVTPVLRTRPSLQGRTRFLNRGPGSQQTVQKTQPINLDQDPDQEVVTTTKTESAEPEEDTELLIVKVEGATEAGTANHEVPADARISSRGDADTVTSLPVAPEDAGEGRPDRRRSETEVSGSDIINFVVGRTAETDRSGDTTYISPPERTGSDVRAGDSEPLNYDADMTPHRDAMQTSSDEAGLDTAKSSLSEVIVIDGGGTSDKEGEECEWSDVGQTKGAAGRGRDIYEKTTLLKSVQSSLQEGSVLCRDSPGTSGGGTSGIISSSDTPSMALHRPVSHSKPVSSSFHLAFYHAVTMERPYGCTSCTKRFFLESDLQKHMARHTREKPYTCALCGKSFVCQSQLDIHRNVHTGERPFSCSVCNRRFSHPSNLKRHQKIQH</sequence>
<evidence type="ECO:0000313" key="16">
    <source>
        <dbReference type="EMBL" id="KAE8301111.1"/>
    </source>
</evidence>
<dbReference type="EMBL" id="REGW02000001">
    <property type="protein sequence ID" value="KAE8301111.1"/>
    <property type="molecule type" value="Genomic_DNA"/>
</dbReference>
<dbReference type="Pfam" id="PF00096">
    <property type="entry name" value="zf-C2H2"/>
    <property type="match status" value="2"/>
</dbReference>
<keyword evidence="8" id="KW-0805">Transcription regulation</keyword>
<dbReference type="AlphaFoldDB" id="A0A6G0JC36"/>
<dbReference type="InterPro" id="IPR013087">
    <property type="entry name" value="Znf_C2H2_type"/>
</dbReference>
<evidence type="ECO:0000256" key="14">
    <source>
        <dbReference type="SAM" id="MobiDB-lite"/>
    </source>
</evidence>
<feature type="compositionally biased region" description="Basic and acidic residues" evidence="14">
    <location>
        <begin position="203"/>
        <end position="214"/>
    </location>
</feature>
<accession>A0A6G0JC36</accession>
<evidence type="ECO:0000313" key="17">
    <source>
        <dbReference type="Proteomes" id="UP000424527"/>
    </source>
</evidence>
<feature type="compositionally biased region" description="Polar residues" evidence="14">
    <location>
        <begin position="120"/>
        <end position="133"/>
    </location>
</feature>
<comment type="similarity">
    <text evidence="3">Belongs to the krueppel C2H2-type zinc-finger protein family.</text>
</comment>
<keyword evidence="6 12" id="KW-0863">Zinc-finger</keyword>
<feature type="domain" description="C2H2-type" evidence="15">
    <location>
        <begin position="427"/>
        <end position="454"/>
    </location>
</feature>
<feature type="coiled-coil region" evidence="13">
    <location>
        <begin position="41"/>
        <end position="68"/>
    </location>
</feature>
<dbReference type="InterPro" id="IPR050331">
    <property type="entry name" value="Zinc_finger"/>
</dbReference>
<comment type="function">
    <text evidence="1">May be involved in transcriptional regulation.</text>
</comment>
<dbReference type="GO" id="GO:0003677">
    <property type="term" value="F:DNA binding"/>
    <property type="evidence" value="ECO:0007669"/>
    <property type="project" value="UniProtKB-KW"/>
</dbReference>
<name>A0A6G0JC36_LARCR</name>
<evidence type="ECO:0000256" key="2">
    <source>
        <dbReference type="ARBA" id="ARBA00004123"/>
    </source>
</evidence>
<organism evidence="16 17">
    <name type="scientific">Larimichthys crocea</name>
    <name type="common">Large yellow croaker</name>
    <name type="synonym">Pseudosciaena crocea</name>
    <dbReference type="NCBI Taxonomy" id="215358"/>
    <lineage>
        <taxon>Eukaryota</taxon>
        <taxon>Metazoa</taxon>
        <taxon>Chordata</taxon>
        <taxon>Craniata</taxon>
        <taxon>Vertebrata</taxon>
        <taxon>Euteleostomi</taxon>
        <taxon>Actinopterygii</taxon>
        <taxon>Neopterygii</taxon>
        <taxon>Teleostei</taxon>
        <taxon>Neoteleostei</taxon>
        <taxon>Acanthomorphata</taxon>
        <taxon>Eupercaria</taxon>
        <taxon>Sciaenidae</taxon>
        <taxon>Larimichthys</taxon>
    </lineage>
</organism>
<feature type="region of interest" description="Disordered" evidence="14">
    <location>
        <begin position="343"/>
        <end position="375"/>
    </location>
</feature>
<protein>
    <recommendedName>
        <fullName evidence="15">C2H2-type domain-containing protein</fullName>
    </recommendedName>
</protein>
<evidence type="ECO:0000256" key="9">
    <source>
        <dbReference type="ARBA" id="ARBA00023125"/>
    </source>
</evidence>
<dbReference type="GO" id="GO:0010468">
    <property type="term" value="P:regulation of gene expression"/>
    <property type="evidence" value="ECO:0007669"/>
    <property type="project" value="TreeGrafter"/>
</dbReference>
<keyword evidence="11" id="KW-0539">Nucleus</keyword>
<feature type="region of interest" description="Disordered" evidence="14">
    <location>
        <begin position="168"/>
        <end position="255"/>
    </location>
</feature>
<evidence type="ECO:0000256" key="10">
    <source>
        <dbReference type="ARBA" id="ARBA00023163"/>
    </source>
</evidence>
<dbReference type="FunFam" id="3.30.160.60:FF:000358">
    <property type="entry name" value="zinc finger protein 24"/>
    <property type="match status" value="1"/>
</dbReference>
<keyword evidence="13" id="KW-0175">Coiled coil</keyword>
<dbReference type="InterPro" id="IPR036236">
    <property type="entry name" value="Znf_C2H2_sf"/>
</dbReference>
<dbReference type="GO" id="GO:0008270">
    <property type="term" value="F:zinc ion binding"/>
    <property type="evidence" value="ECO:0007669"/>
    <property type="project" value="UniProtKB-KW"/>
</dbReference>
<dbReference type="GO" id="GO:0005634">
    <property type="term" value="C:nucleus"/>
    <property type="evidence" value="ECO:0007669"/>
    <property type="project" value="UniProtKB-SubCell"/>
</dbReference>
<dbReference type="PANTHER" id="PTHR16515:SF66">
    <property type="entry name" value="C2H2-TYPE DOMAIN-CONTAINING PROTEIN"/>
    <property type="match status" value="1"/>
</dbReference>
<feature type="compositionally biased region" description="Basic and acidic residues" evidence="14">
    <location>
        <begin position="177"/>
        <end position="189"/>
    </location>
</feature>
<evidence type="ECO:0000256" key="8">
    <source>
        <dbReference type="ARBA" id="ARBA00023015"/>
    </source>
</evidence>
<evidence type="ECO:0000256" key="7">
    <source>
        <dbReference type="ARBA" id="ARBA00022833"/>
    </source>
</evidence>
<feature type="compositionally biased region" description="Low complexity" evidence="14">
    <location>
        <begin position="359"/>
        <end position="368"/>
    </location>
</feature>
<dbReference type="Gene3D" id="3.30.160.60">
    <property type="entry name" value="Classic Zinc Finger"/>
    <property type="match status" value="3"/>
</dbReference>
<dbReference type="PANTHER" id="PTHR16515">
    <property type="entry name" value="PR DOMAIN ZINC FINGER PROTEIN"/>
    <property type="match status" value="1"/>
</dbReference>
<evidence type="ECO:0000256" key="3">
    <source>
        <dbReference type="ARBA" id="ARBA00006991"/>
    </source>
</evidence>
<reference evidence="16 17" key="1">
    <citation type="submission" date="2019-07" db="EMBL/GenBank/DDBJ databases">
        <title>Chromosome genome assembly for large yellow croaker.</title>
        <authorList>
            <person name="Xiao S."/>
        </authorList>
    </citation>
    <scope>NUCLEOTIDE SEQUENCE [LARGE SCALE GENOMIC DNA]</scope>
    <source>
        <strain evidence="16">JMULYC20181020</strain>
        <tissue evidence="16">Muscle</tissue>
    </source>
</reference>
<keyword evidence="9" id="KW-0238">DNA-binding</keyword>
<evidence type="ECO:0000256" key="13">
    <source>
        <dbReference type="SAM" id="Coils"/>
    </source>
</evidence>
<comment type="subcellular location">
    <subcellularLocation>
        <location evidence="2">Nucleus</location>
    </subcellularLocation>
</comment>
<proteinExistence type="inferred from homology"/>
<keyword evidence="4" id="KW-0479">Metal-binding</keyword>
<evidence type="ECO:0000256" key="6">
    <source>
        <dbReference type="ARBA" id="ARBA00022771"/>
    </source>
</evidence>
<evidence type="ECO:0000256" key="11">
    <source>
        <dbReference type="ARBA" id="ARBA00023242"/>
    </source>
</evidence>
<dbReference type="Proteomes" id="UP000424527">
    <property type="component" value="Unassembled WGS sequence"/>
</dbReference>
<feature type="domain" description="C2H2-type" evidence="15">
    <location>
        <begin position="455"/>
        <end position="478"/>
    </location>
</feature>
<gene>
    <name evidence="16" type="ORF">D5F01_LYC01271</name>
</gene>
<dbReference type="SUPFAM" id="SSF57667">
    <property type="entry name" value="beta-beta-alpha zinc fingers"/>
    <property type="match status" value="2"/>
</dbReference>
<evidence type="ECO:0000256" key="5">
    <source>
        <dbReference type="ARBA" id="ARBA00022737"/>
    </source>
</evidence>
<dbReference type="PROSITE" id="PS00028">
    <property type="entry name" value="ZINC_FINGER_C2H2_1"/>
    <property type="match status" value="3"/>
</dbReference>
<evidence type="ECO:0000256" key="4">
    <source>
        <dbReference type="ARBA" id="ARBA00022723"/>
    </source>
</evidence>
<feature type="region of interest" description="Disordered" evidence="14">
    <location>
        <begin position="112"/>
        <end position="155"/>
    </location>
</feature>
<dbReference type="PROSITE" id="PS50157">
    <property type="entry name" value="ZINC_FINGER_C2H2_2"/>
    <property type="match status" value="3"/>
</dbReference>
<keyword evidence="7" id="KW-0862">Zinc</keyword>
<keyword evidence="10" id="KW-0804">Transcription</keyword>
<evidence type="ECO:0000259" key="15">
    <source>
        <dbReference type="PROSITE" id="PS50157"/>
    </source>
</evidence>
<keyword evidence="17" id="KW-1185">Reference proteome</keyword>
<evidence type="ECO:0000256" key="1">
    <source>
        <dbReference type="ARBA" id="ARBA00003767"/>
    </source>
</evidence>
<evidence type="ECO:0000256" key="12">
    <source>
        <dbReference type="PROSITE-ProRule" id="PRU00042"/>
    </source>
</evidence>
<dbReference type="SMART" id="SM00355">
    <property type="entry name" value="ZnF_C2H2"/>
    <property type="match status" value="3"/>
</dbReference>